<dbReference type="Proteomes" id="UP001223520">
    <property type="component" value="Chromosome"/>
</dbReference>
<accession>A0AAJ6NUB2</accession>
<name>A0AAJ6NUB2_9CYAN</name>
<reference evidence="1 2" key="1">
    <citation type="journal article" date="2023" name="Limnol Oceanogr Lett">
        <title>Environmental adaptations by the intertidal Antarctic cyanobacterium Halotia branconii CENA392 as revealed using long-read genome sequencing.</title>
        <authorList>
            <person name="Dextro R.B."/>
            <person name="Delbaje E."/>
            <person name="Freitas P.N.N."/>
            <person name="Geraldes V."/>
            <person name="Pinto E."/>
            <person name="Long P.F."/>
            <person name="Fiore M.F."/>
        </authorList>
    </citation>
    <scope>NUCLEOTIDE SEQUENCE [LARGE SCALE GENOMIC DNA]</scope>
    <source>
        <strain evidence="1 2">CENA392</strain>
    </source>
</reference>
<protein>
    <submittedName>
        <fullName evidence="1">Uncharacterized protein</fullName>
    </submittedName>
</protein>
<dbReference type="EMBL" id="CP124543">
    <property type="protein sequence ID" value="WGV26634.1"/>
    <property type="molecule type" value="Genomic_DNA"/>
</dbReference>
<evidence type="ECO:0000313" key="1">
    <source>
        <dbReference type="EMBL" id="WGV26634.1"/>
    </source>
</evidence>
<organism evidence="1 2">
    <name type="scientific">Halotia branconii CENA392</name>
    <dbReference type="NCBI Taxonomy" id="1539056"/>
    <lineage>
        <taxon>Bacteria</taxon>
        <taxon>Bacillati</taxon>
        <taxon>Cyanobacteriota</taxon>
        <taxon>Cyanophyceae</taxon>
        <taxon>Nostocales</taxon>
        <taxon>Nodulariaceae</taxon>
        <taxon>Halotia</taxon>
    </lineage>
</organism>
<gene>
    <name evidence="1" type="ORF">QI031_03745</name>
</gene>
<keyword evidence="2" id="KW-1185">Reference proteome</keyword>
<dbReference type="KEGG" id="hbq:QI031_03745"/>
<dbReference type="AlphaFoldDB" id="A0AAJ6NUB2"/>
<evidence type="ECO:0000313" key="2">
    <source>
        <dbReference type="Proteomes" id="UP001223520"/>
    </source>
</evidence>
<dbReference type="RefSeq" id="WP_281483881.1">
    <property type="nucleotide sequence ID" value="NZ_CP124543.1"/>
</dbReference>
<proteinExistence type="predicted"/>
<sequence>MTIEQAILEKVRVLSPEKQQEVLAFINLLQADEWEKLYKGRFKQLQQEIHLGMEAADRGELVDAEEVFQQLREKLQQKRAQAGQ</sequence>